<evidence type="ECO:0000313" key="2">
    <source>
        <dbReference type="Proteomes" id="UP000189670"/>
    </source>
</evidence>
<proteinExistence type="predicted"/>
<dbReference type="EMBL" id="ATBP01001223">
    <property type="protein sequence ID" value="ETR67768.1"/>
    <property type="molecule type" value="Genomic_DNA"/>
</dbReference>
<sequence length="149" mass="17009">AIGIGWSALGDVSSLQGQTRPEIQIQLERIGDLKYPLPDGEWWFASHRNHIGRIFNQFLNDIKVGDLVVAHSGLKIVGITEVTENLTYFYDNSKLEYSNWLKSVSWVDAERINGLSDNRCRFLGICYASGKAEKEIINKWESYKDNLED</sequence>
<protein>
    <submittedName>
        <fullName evidence="1">Uncharacterized protein</fullName>
    </submittedName>
</protein>
<gene>
    <name evidence="1" type="ORF">OMM_11240</name>
</gene>
<reference evidence="2" key="1">
    <citation type="submission" date="2012-11" db="EMBL/GenBank/DDBJ databases">
        <authorList>
            <person name="Lucero-Rivera Y.E."/>
            <person name="Tovar-Ramirez D."/>
        </authorList>
    </citation>
    <scope>NUCLEOTIDE SEQUENCE [LARGE SCALE GENOMIC DNA]</scope>
    <source>
        <strain evidence="2">Araruama</strain>
    </source>
</reference>
<dbReference type="Proteomes" id="UP000189670">
    <property type="component" value="Unassembled WGS sequence"/>
</dbReference>
<dbReference type="AlphaFoldDB" id="A0A1V1NYZ1"/>
<name>A0A1V1NYZ1_9BACT</name>
<accession>A0A1V1NYZ1</accession>
<evidence type="ECO:0000313" key="1">
    <source>
        <dbReference type="EMBL" id="ETR67768.1"/>
    </source>
</evidence>
<feature type="non-terminal residue" evidence="1">
    <location>
        <position position="1"/>
    </location>
</feature>
<organism evidence="1 2">
    <name type="scientific">Candidatus Magnetoglobus multicellularis str. Araruama</name>
    <dbReference type="NCBI Taxonomy" id="890399"/>
    <lineage>
        <taxon>Bacteria</taxon>
        <taxon>Pseudomonadati</taxon>
        <taxon>Thermodesulfobacteriota</taxon>
        <taxon>Desulfobacteria</taxon>
        <taxon>Desulfobacterales</taxon>
        <taxon>Desulfobacteraceae</taxon>
        <taxon>Candidatus Magnetoglobus</taxon>
    </lineage>
</organism>
<comment type="caution">
    <text evidence="1">The sequence shown here is derived from an EMBL/GenBank/DDBJ whole genome shotgun (WGS) entry which is preliminary data.</text>
</comment>